<reference evidence="3" key="1">
    <citation type="submission" date="2019-01" db="EMBL/GenBank/DDBJ databases">
        <title>Anaerobic oxidation of ethane by archaea from a marine hydrocarbon seep.</title>
        <authorList>
            <person name="Musat F."/>
        </authorList>
    </citation>
    <scope>NUCLEOTIDE SEQUENCE [LARGE SCALE GENOMIC DNA]</scope>
</reference>
<evidence type="ECO:0000313" key="3">
    <source>
        <dbReference type="Proteomes" id="UP000291831"/>
    </source>
</evidence>
<dbReference type="InterPro" id="IPR001163">
    <property type="entry name" value="Sm_dom_euk/arc"/>
</dbReference>
<dbReference type="InterPro" id="IPR047575">
    <property type="entry name" value="Sm"/>
</dbReference>
<dbReference type="Pfam" id="PF01423">
    <property type="entry name" value="LSM"/>
    <property type="match status" value="1"/>
</dbReference>
<evidence type="ECO:0000313" key="2">
    <source>
        <dbReference type="EMBL" id="RZB29158.1"/>
    </source>
</evidence>
<sequence length="72" mass="8014">MFPNKKIQSLVGSKIQVEMKGNNHILEGTLSSADEYLNIHLIDTVEVEDEKRIKSLGSVVLRGNNIILVNPL</sequence>
<dbReference type="Proteomes" id="UP000291831">
    <property type="component" value="Unassembled WGS sequence"/>
</dbReference>
<gene>
    <name evidence="2" type="ORF">AEth_01415</name>
</gene>
<dbReference type="PROSITE" id="PS52002">
    <property type="entry name" value="SM"/>
    <property type="match status" value="1"/>
</dbReference>
<feature type="domain" description="Sm" evidence="1">
    <location>
        <begin position="2"/>
        <end position="72"/>
    </location>
</feature>
<protein>
    <recommendedName>
        <fullName evidence="1">Sm domain-containing protein</fullName>
    </recommendedName>
</protein>
<dbReference type="SMART" id="SM00651">
    <property type="entry name" value="Sm"/>
    <property type="match status" value="1"/>
</dbReference>
<accession>A0A8B3S058</accession>
<evidence type="ECO:0000259" key="1">
    <source>
        <dbReference type="PROSITE" id="PS52002"/>
    </source>
</evidence>
<dbReference type="GO" id="GO:0003723">
    <property type="term" value="F:RNA binding"/>
    <property type="evidence" value="ECO:0007669"/>
    <property type="project" value="InterPro"/>
</dbReference>
<dbReference type="EMBL" id="RPGO01000031">
    <property type="protein sequence ID" value="RZB29158.1"/>
    <property type="molecule type" value="Genomic_DNA"/>
</dbReference>
<dbReference type="Gene3D" id="2.30.30.100">
    <property type="match status" value="1"/>
</dbReference>
<proteinExistence type="predicted"/>
<dbReference type="AlphaFoldDB" id="A0A8B3S058"/>
<name>A0A8B3S058_9EURY</name>
<comment type="caution">
    <text evidence="2">The sequence shown here is derived from an EMBL/GenBank/DDBJ whole genome shotgun (WGS) entry which is preliminary data.</text>
</comment>
<dbReference type="SUPFAM" id="SSF50182">
    <property type="entry name" value="Sm-like ribonucleoproteins"/>
    <property type="match status" value="1"/>
</dbReference>
<dbReference type="InterPro" id="IPR010920">
    <property type="entry name" value="LSM_dom_sf"/>
</dbReference>
<organism evidence="2 3">
    <name type="scientific">Candidatus Argoarchaeum ethanivorans</name>
    <dbReference type="NCBI Taxonomy" id="2608793"/>
    <lineage>
        <taxon>Archaea</taxon>
        <taxon>Methanobacteriati</taxon>
        <taxon>Methanobacteriota</taxon>
        <taxon>Stenosarchaea group</taxon>
        <taxon>Methanomicrobia</taxon>
        <taxon>Methanosarcinales</taxon>
        <taxon>Methanosarcinales incertae sedis</taxon>
        <taxon>GOM Arc I cluster</taxon>
        <taxon>Candidatus Argoarchaeum</taxon>
    </lineage>
</organism>
<dbReference type="PIRSF" id="PIRSF006609">
    <property type="entry name" value="snRNP_SmF"/>
    <property type="match status" value="1"/>
</dbReference>